<organism evidence="9 10">
    <name type="scientific">Enterococcus faecalis</name>
    <name type="common">Streptococcus faecalis</name>
    <dbReference type="NCBI Taxonomy" id="1351"/>
    <lineage>
        <taxon>Bacteria</taxon>
        <taxon>Bacillati</taxon>
        <taxon>Bacillota</taxon>
        <taxon>Bacilli</taxon>
        <taxon>Lactobacillales</taxon>
        <taxon>Enterococcaceae</taxon>
        <taxon>Enterococcus</taxon>
    </lineage>
</organism>
<sequence>MKNQWRVILGLVLVLIVVIFAVLNNQAVPVNFGFTKISGPLILIILGSAIIGALVGLLTSTTTIWNQRKELKAVQKELDIYKNDMDKLVKEETEKVQRSFDNQLADLQAKQAAAPQVAEPVVNEQISNTEVDATPVSGSRIDRYVKPRVNEEEQK</sequence>
<dbReference type="PANTHER" id="PTHR41335">
    <property type="entry name" value="MEMBRANE PROTEIN-RELATED"/>
    <property type="match status" value="1"/>
</dbReference>
<dbReference type="PANTHER" id="PTHR41335:SF1">
    <property type="entry name" value="MEMBRANE PROTEIN"/>
    <property type="match status" value="1"/>
</dbReference>
<evidence type="ECO:0000256" key="1">
    <source>
        <dbReference type="ARBA" id="ARBA00022475"/>
    </source>
</evidence>
<evidence type="ECO:0000256" key="4">
    <source>
        <dbReference type="ARBA" id="ARBA00023136"/>
    </source>
</evidence>
<dbReference type="InterPro" id="IPR010445">
    <property type="entry name" value="LapA_dom"/>
</dbReference>
<evidence type="ECO:0000256" key="5">
    <source>
        <dbReference type="SAM" id="Coils"/>
    </source>
</evidence>
<dbReference type="Pfam" id="PF06305">
    <property type="entry name" value="LapA_dom"/>
    <property type="match status" value="1"/>
</dbReference>
<gene>
    <name evidence="9" type="ORF">EY666_03925</name>
</gene>
<feature type="region of interest" description="Disordered" evidence="6">
    <location>
        <begin position="124"/>
        <end position="155"/>
    </location>
</feature>
<evidence type="ECO:0000259" key="8">
    <source>
        <dbReference type="Pfam" id="PF06305"/>
    </source>
</evidence>
<protein>
    <submittedName>
        <fullName evidence="9">LapA family protein</fullName>
    </submittedName>
</protein>
<evidence type="ECO:0000256" key="6">
    <source>
        <dbReference type="SAM" id="MobiDB-lite"/>
    </source>
</evidence>
<keyword evidence="5" id="KW-0175">Coiled coil</keyword>
<keyword evidence="4 7" id="KW-0472">Membrane</keyword>
<name>A0A449DZF0_ENTFL</name>
<proteinExistence type="predicted"/>
<dbReference type="RefSeq" id="WP_002374750.1">
    <property type="nucleotide sequence ID" value="NZ_CAACXT010000005.1"/>
</dbReference>
<reference evidence="9 10" key="1">
    <citation type="submission" date="2019-02" db="EMBL/GenBank/DDBJ databases">
        <title>Bacteria dissemination in different level of health care in South Africa: the effectiveness of infections prevention and control.</title>
        <authorList>
            <person name="Shobo C."/>
            <person name="Amoako D.G."/>
            <person name="Allam M."/>
            <person name="Ismail A."/>
            <person name="Bester L.A."/>
            <person name="Essack S.Y."/>
        </authorList>
    </citation>
    <scope>NUCLEOTIDE SEQUENCE [LARGE SCALE GENOMIC DNA]</scope>
    <source>
        <strain evidence="9 10">2SIL2</strain>
    </source>
</reference>
<dbReference type="Proteomes" id="UP000305511">
    <property type="component" value="Unassembled WGS sequence"/>
</dbReference>
<feature type="compositionally biased region" description="Basic and acidic residues" evidence="6">
    <location>
        <begin position="140"/>
        <end position="155"/>
    </location>
</feature>
<feature type="transmembrane region" description="Helical" evidence="7">
    <location>
        <begin position="7"/>
        <end position="25"/>
    </location>
</feature>
<feature type="domain" description="Lipopolysaccharide assembly protein A" evidence="8">
    <location>
        <begin position="23"/>
        <end position="82"/>
    </location>
</feature>
<feature type="coiled-coil region" evidence="5">
    <location>
        <begin position="64"/>
        <end position="110"/>
    </location>
</feature>
<keyword evidence="2 7" id="KW-0812">Transmembrane</keyword>
<evidence type="ECO:0000256" key="7">
    <source>
        <dbReference type="SAM" id="Phobius"/>
    </source>
</evidence>
<feature type="transmembrane region" description="Helical" evidence="7">
    <location>
        <begin position="37"/>
        <end position="59"/>
    </location>
</feature>
<dbReference type="EMBL" id="SIYF01000079">
    <property type="protein sequence ID" value="TKK89983.1"/>
    <property type="molecule type" value="Genomic_DNA"/>
</dbReference>
<evidence type="ECO:0000256" key="3">
    <source>
        <dbReference type="ARBA" id="ARBA00022989"/>
    </source>
</evidence>
<evidence type="ECO:0000256" key="2">
    <source>
        <dbReference type="ARBA" id="ARBA00022692"/>
    </source>
</evidence>
<accession>A0A449DZF0</accession>
<keyword evidence="1" id="KW-1003">Cell membrane</keyword>
<evidence type="ECO:0000313" key="9">
    <source>
        <dbReference type="EMBL" id="TKK89983.1"/>
    </source>
</evidence>
<dbReference type="AlphaFoldDB" id="A0A449DZF0"/>
<keyword evidence="3 7" id="KW-1133">Transmembrane helix</keyword>
<evidence type="ECO:0000313" key="10">
    <source>
        <dbReference type="Proteomes" id="UP000305511"/>
    </source>
</evidence>
<comment type="caution">
    <text evidence="9">The sequence shown here is derived from an EMBL/GenBank/DDBJ whole genome shotgun (WGS) entry which is preliminary data.</text>
</comment>
<dbReference type="GO" id="GO:0005886">
    <property type="term" value="C:plasma membrane"/>
    <property type="evidence" value="ECO:0007669"/>
    <property type="project" value="InterPro"/>
</dbReference>